<evidence type="ECO:0000313" key="2">
    <source>
        <dbReference type="EMBL" id="APA90538.1"/>
    </source>
</evidence>
<dbReference type="Pfam" id="PF13333">
    <property type="entry name" value="rve_2"/>
    <property type="match status" value="1"/>
</dbReference>
<accession>A0A1I9YWG1</accession>
<organism evidence="2">
    <name type="scientific">Paraburkholderia sprentiae WSM5005</name>
    <dbReference type="NCBI Taxonomy" id="754502"/>
    <lineage>
        <taxon>Bacteria</taxon>
        <taxon>Pseudomonadati</taxon>
        <taxon>Pseudomonadota</taxon>
        <taxon>Betaproteobacteria</taxon>
        <taxon>Burkholderiales</taxon>
        <taxon>Burkholderiaceae</taxon>
        <taxon>Paraburkholderia</taxon>
    </lineage>
</organism>
<dbReference type="InterPro" id="IPR012337">
    <property type="entry name" value="RNaseH-like_sf"/>
</dbReference>
<geneLocation type="plasmid" evidence="2">
    <name>pl2WSM5005</name>
</geneLocation>
<dbReference type="GO" id="GO:0015074">
    <property type="term" value="P:DNA integration"/>
    <property type="evidence" value="ECO:0007669"/>
    <property type="project" value="InterPro"/>
</dbReference>
<dbReference type="InterPro" id="IPR001584">
    <property type="entry name" value="Integrase_cat-core"/>
</dbReference>
<name>A0A1I9YWG1_9BURK</name>
<sequence length="177" mass="20482">MRDAKLIRSMSRKGCSPDNAACEGFFGRLKTELFYPRDCQATTIEQFIAVVDSYIRWYNEKRIKISLGSLSPREYRESLGLAAYTSPRFLPHPRWLNIHSARTHHATLLRDTVAAMLPGFDVYITDWVDARQVPLSEGTLHLDDYVAYVRELSASSARKFTWCWSASRPFPCWPLFR</sequence>
<dbReference type="InterPro" id="IPR050900">
    <property type="entry name" value="Transposase_IS3/IS150/IS904"/>
</dbReference>
<feature type="domain" description="Integrase catalytic" evidence="1">
    <location>
        <begin position="23"/>
        <end position="77"/>
    </location>
</feature>
<dbReference type="EMBL" id="CP017565">
    <property type="protein sequence ID" value="APA90538.1"/>
    <property type="molecule type" value="Genomic_DNA"/>
</dbReference>
<evidence type="ECO:0000259" key="1">
    <source>
        <dbReference type="Pfam" id="PF13333"/>
    </source>
</evidence>
<proteinExistence type="predicted"/>
<dbReference type="PANTHER" id="PTHR46889:SF4">
    <property type="entry name" value="TRANSPOSASE INSO FOR INSERTION SEQUENCE ELEMENT IS911B-RELATED"/>
    <property type="match status" value="1"/>
</dbReference>
<dbReference type="SUPFAM" id="SSF53098">
    <property type="entry name" value="Ribonuclease H-like"/>
    <property type="match status" value="1"/>
</dbReference>
<protein>
    <recommendedName>
        <fullName evidence="1">Integrase catalytic domain-containing protein</fullName>
    </recommendedName>
</protein>
<gene>
    <name evidence="2" type="ORF">BJG93_33820</name>
</gene>
<reference evidence="2" key="1">
    <citation type="submission" date="2016-09" db="EMBL/GenBank/DDBJ databases">
        <title>The Complete Genome of Burkholderia sprentiae wsm5005.</title>
        <authorList>
            <person name="De Meyer S."/>
            <person name="Wang P."/>
            <person name="Terpolilli J."/>
        </authorList>
    </citation>
    <scope>NUCLEOTIDE SEQUENCE [LARGE SCALE GENOMIC DNA]</scope>
    <source>
        <strain evidence="2">WSM5005</strain>
        <plasmid evidence="2">pl2WSM5005</plasmid>
    </source>
</reference>
<dbReference type="PANTHER" id="PTHR46889">
    <property type="entry name" value="TRANSPOSASE INSF FOR INSERTION SEQUENCE IS3B-RELATED"/>
    <property type="match status" value="1"/>
</dbReference>
<keyword evidence="2" id="KW-0614">Plasmid</keyword>
<dbReference type="AlphaFoldDB" id="A0A1I9YWG1"/>